<proteinExistence type="predicted"/>
<dbReference type="Proteomes" id="UP001066276">
    <property type="component" value="Chromosome 8"/>
</dbReference>
<comment type="caution">
    <text evidence="1">The sequence shown here is derived from an EMBL/GenBank/DDBJ whole genome shotgun (WGS) entry which is preliminary data.</text>
</comment>
<dbReference type="AlphaFoldDB" id="A0AAV7NJL4"/>
<keyword evidence="2" id="KW-1185">Reference proteome</keyword>
<evidence type="ECO:0000313" key="1">
    <source>
        <dbReference type="EMBL" id="KAJ1113015.1"/>
    </source>
</evidence>
<accession>A0AAV7NJL4</accession>
<reference evidence="1" key="1">
    <citation type="journal article" date="2022" name="bioRxiv">
        <title>Sequencing and chromosome-scale assembly of the giantPleurodeles waltlgenome.</title>
        <authorList>
            <person name="Brown T."/>
            <person name="Elewa A."/>
            <person name="Iarovenko S."/>
            <person name="Subramanian E."/>
            <person name="Araus A.J."/>
            <person name="Petzold A."/>
            <person name="Susuki M."/>
            <person name="Suzuki K.-i.T."/>
            <person name="Hayashi T."/>
            <person name="Toyoda A."/>
            <person name="Oliveira C."/>
            <person name="Osipova E."/>
            <person name="Leigh N.D."/>
            <person name="Simon A."/>
            <person name="Yun M.H."/>
        </authorList>
    </citation>
    <scope>NUCLEOTIDE SEQUENCE</scope>
    <source>
        <strain evidence="1">20211129_DDA</strain>
        <tissue evidence="1">Liver</tissue>
    </source>
</reference>
<name>A0AAV7NJL4_PLEWA</name>
<dbReference type="EMBL" id="JANPWB010000012">
    <property type="protein sequence ID" value="KAJ1113015.1"/>
    <property type="molecule type" value="Genomic_DNA"/>
</dbReference>
<organism evidence="1 2">
    <name type="scientific">Pleurodeles waltl</name>
    <name type="common">Iberian ribbed newt</name>
    <dbReference type="NCBI Taxonomy" id="8319"/>
    <lineage>
        <taxon>Eukaryota</taxon>
        <taxon>Metazoa</taxon>
        <taxon>Chordata</taxon>
        <taxon>Craniata</taxon>
        <taxon>Vertebrata</taxon>
        <taxon>Euteleostomi</taxon>
        <taxon>Amphibia</taxon>
        <taxon>Batrachia</taxon>
        <taxon>Caudata</taxon>
        <taxon>Salamandroidea</taxon>
        <taxon>Salamandridae</taxon>
        <taxon>Pleurodelinae</taxon>
        <taxon>Pleurodeles</taxon>
    </lineage>
</organism>
<evidence type="ECO:0000313" key="2">
    <source>
        <dbReference type="Proteomes" id="UP001066276"/>
    </source>
</evidence>
<gene>
    <name evidence="1" type="ORF">NDU88_001275</name>
</gene>
<sequence>MRSRMRIAARRFFEGTHTSCIFRSLALLERSDQVQKTCEARCFPSGSWTSFSLIYKRDLAWQKSSALHS</sequence>
<protein>
    <submittedName>
        <fullName evidence="1">Uncharacterized protein</fullName>
    </submittedName>
</protein>